<feature type="compositionally biased region" description="Acidic residues" evidence="1">
    <location>
        <begin position="30"/>
        <end position="47"/>
    </location>
</feature>
<feature type="region of interest" description="Disordered" evidence="1">
    <location>
        <begin position="317"/>
        <end position="338"/>
    </location>
</feature>
<proteinExistence type="predicted"/>
<evidence type="ECO:0000313" key="3">
    <source>
        <dbReference type="Proteomes" id="UP000827724"/>
    </source>
</evidence>
<organism evidence="2 3">
    <name type="scientific">Trichoderma cornu-damae</name>
    <dbReference type="NCBI Taxonomy" id="654480"/>
    <lineage>
        <taxon>Eukaryota</taxon>
        <taxon>Fungi</taxon>
        <taxon>Dikarya</taxon>
        <taxon>Ascomycota</taxon>
        <taxon>Pezizomycotina</taxon>
        <taxon>Sordariomycetes</taxon>
        <taxon>Hypocreomycetidae</taxon>
        <taxon>Hypocreales</taxon>
        <taxon>Hypocreaceae</taxon>
        <taxon>Trichoderma</taxon>
    </lineage>
</organism>
<comment type="caution">
    <text evidence="2">The sequence shown here is derived from an EMBL/GenBank/DDBJ whole genome shotgun (WGS) entry which is preliminary data.</text>
</comment>
<dbReference type="Proteomes" id="UP000827724">
    <property type="component" value="Unassembled WGS sequence"/>
</dbReference>
<dbReference type="AlphaFoldDB" id="A0A9P8TZL2"/>
<feature type="compositionally biased region" description="Basic residues" evidence="1">
    <location>
        <begin position="317"/>
        <end position="329"/>
    </location>
</feature>
<reference evidence="2" key="1">
    <citation type="submission" date="2021-08" db="EMBL/GenBank/DDBJ databases">
        <title>Chromosome-Level Trichoderma cornu-damae using Hi-C Data.</title>
        <authorList>
            <person name="Kim C.S."/>
        </authorList>
    </citation>
    <scope>NUCLEOTIDE SEQUENCE</scope>
    <source>
        <strain evidence="2">KA19-0412C</strain>
    </source>
</reference>
<feature type="region of interest" description="Disordered" evidence="1">
    <location>
        <begin position="14"/>
        <end position="47"/>
    </location>
</feature>
<feature type="region of interest" description="Disordered" evidence="1">
    <location>
        <begin position="120"/>
        <end position="152"/>
    </location>
</feature>
<evidence type="ECO:0000313" key="2">
    <source>
        <dbReference type="EMBL" id="KAH6609594.1"/>
    </source>
</evidence>
<dbReference type="EMBL" id="JAIWOZ010000002">
    <property type="protein sequence ID" value="KAH6609594.1"/>
    <property type="molecule type" value="Genomic_DNA"/>
</dbReference>
<keyword evidence="3" id="KW-1185">Reference proteome</keyword>
<accession>A0A9P8TZL2</accession>
<dbReference type="OrthoDB" id="4896830at2759"/>
<sequence length="338" mass="36988">MCLEISVRSFKIELENRAGLAPPPHTYTRDEDDEDDDDDDDDSDDYDNVAMELEGISETNEVMLPRLPPLADALPIVAADPALERPLMPGPRDRERRRRSQGSLLVELLSRRMSRQTLLQQNQCRASQPPLVPRPASPPMDSCSHPRPPLAETDSALDGVLCASGDVTMEIDLDETLGDGLPLPTPPSARRTRPPRSYLPLLRVSPVIPGTKIDPDVAFRVLARMQADTQAASGAALAPARSSSPPAIEIDPAEQADVDLEADEGYGEGSDEYLWLGDKSPAGLAGALRDQGLLSFTTSAEAALRCPKLVRNVPRMRKRTDKKKKHRLRNLRETAGDL</sequence>
<protein>
    <submittedName>
        <fullName evidence="2">Uncharacterized protein</fullName>
    </submittedName>
</protein>
<name>A0A9P8TZL2_9HYPO</name>
<gene>
    <name evidence="2" type="ORF">Trco_002940</name>
</gene>
<feature type="region of interest" description="Disordered" evidence="1">
    <location>
        <begin position="176"/>
        <end position="195"/>
    </location>
</feature>
<evidence type="ECO:0000256" key="1">
    <source>
        <dbReference type="SAM" id="MobiDB-lite"/>
    </source>
</evidence>